<dbReference type="InterPro" id="IPR021514">
    <property type="entry name" value="DUF3176"/>
</dbReference>
<accession>A0A0N1H093</accession>
<protein>
    <submittedName>
        <fullName evidence="3">Uncharacterized protein</fullName>
    </submittedName>
</protein>
<dbReference type="AlphaFoldDB" id="A0A0N1H093"/>
<feature type="region of interest" description="Disordered" evidence="1">
    <location>
        <begin position="1"/>
        <end position="70"/>
    </location>
</feature>
<feature type="transmembrane region" description="Helical" evidence="2">
    <location>
        <begin position="534"/>
        <end position="558"/>
    </location>
</feature>
<dbReference type="Proteomes" id="UP000038010">
    <property type="component" value="Unassembled WGS sequence"/>
</dbReference>
<dbReference type="OrthoDB" id="5242705at2759"/>
<dbReference type="EMBL" id="LFJN01000026">
    <property type="protein sequence ID" value="KPI37055.1"/>
    <property type="molecule type" value="Genomic_DNA"/>
</dbReference>
<dbReference type="STRING" id="1664694.A0A0N1H093"/>
<dbReference type="RefSeq" id="XP_017997018.1">
    <property type="nucleotide sequence ID" value="XM_018143655.1"/>
</dbReference>
<sequence>MDNRSSNAATHDYELLDNVSAPSMQSRNRTQRLSTDVTEYSPAVDQHRMKSERSALQEHGEEETKPPSQRKSRSMLDVFAGWYKEVLWLVLSIVSLIALAMFLDHFDGQPLPRLPSEITLNTILAILSTICRASFVEPAMQSIAQLKWIWFKRRPRPLRDFEVFDKASRGPGGSLQLVFSTKAWLVGFLPALLIVSAIATGTITQSSIAYLERPVAVAGEGNAVMRRTDAFYFASANLQSMIALDTPISAAVTHAISTPQTERIQYGSPDCRRSNCTWDEFSTLAICVDMRNVTDQLDVEYLSETHVYHANLTLPNNITYKNPGAYGGVVIEPGTTLSFPNGTDQNASSLTSLFLLRQDSTARRFRATEFAFHWCVNSYAVNITDNVLDVNLVGSSARTEYGETHVRLYNITQNMTYLTTDRDLGIKYPVGGNGVSEIAGILEGALTGNYTDYGAPNFGNGAEIFAASLHANTLINLGYNHTSTEEFDEGEWVAMDNMTRNLATSLTNALTDRGLTVNGTAWETETYVSVRWEWLSLLIAQVALSVVVLVYVMVATFMSGVGIIKSEPLAPLFSIPGEEKLALEKEKGNGRGDQWEGGELVRARRAGLDVVGEGGGMEEVLRRDLWKVQ</sequence>
<feature type="transmembrane region" description="Helical" evidence="2">
    <location>
        <begin position="86"/>
        <end position="106"/>
    </location>
</feature>
<feature type="transmembrane region" description="Helical" evidence="2">
    <location>
        <begin position="118"/>
        <end position="135"/>
    </location>
</feature>
<evidence type="ECO:0000313" key="4">
    <source>
        <dbReference type="Proteomes" id="UP000038010"/>
    </source>
</evidence>
<feature type="compositionally biased region" description="Basic and acidic residues" evidence="1">
    <location>
        <begin position="45"/>
        <end position="65"/>
    </location>
</feature>
<gene>
    <name evidence="3" type="ORF">AB675_3591</name>
</gene>
<keyword evidence="2" id="KW-1133">Transmembrane helix</keyword>
<keyword evidence="2" id="KW-0472">Membrane</keyword>
<name>A0A0N1H093_9EURO</name>
<reference evidence="3 4" key="1">
    <citation type="submission" date="2015-06" db="EMBL/GenBank/DDBJ databases">
        <title>Draft genome of the ant-associated black yeast Phialophora attae CBS 131958.</title>
        <authorList>
            <person name="Moreno L.F."/>
            <person name="Stielow B.J."/>
            <person name="de Hoog S."/>
            <person name="Vicente V.A."/>
            <person name="Weiss V.A."/>
            <person name="de Vries M."/>
            <person name="Cruz L.M."/>
            <person name="Souza E.M."/>
        </authorList>
    </citation>
    <scope>NUCLEOTIDE SEQUENCE [LARGE SCALE GENOMIC DNA]</scope>
    <source>
        <strain evidence="3 4">CBS 131958</strain>
    </source>
</reference>
<dbReference type="VEuPathDB" id="FungiDB:AB675_3591"/>
<evidence type="ECO:0000256" key="1">
    <source>
        <dbReference type="SAM" id="MobiDB-lite"/>
    </source>
</evidence>
<dbReference type="GeneID" id="28735535"/>
<organism evidence="3 4">
    <name type="scientific">Cyphellophora attinorum</name>
    <dbReference type="NCBI Taxonomy" id="1664694"/>
    <lineage>
        <taxon>Eukaryota</taxon>
        <taxon>Fungi</taxon>
        <taxon>Dikarya</taxon>
        <taxon>Ascomycota</taxon>
        <taxon>Pezizomycotina</taxon>
        <taxon>Eurotiomycetes</taxon>
        <taxon>Chaetothyriomycetidae</taxon>
        <taxon>Chaetothyriales</taxon>
        <taxon>Cyphellophoraceae</taxon>
        <taxon>Cyphellophora</taxon>
    </lineage>
</organism>
<keyword evidence="2" id="KW-0812">Transmembrane</keyword>
<evidence type="ECO:0000256" key="2">
    <source>
        <dbReference type="SAM" id="Phobius"/>
    </source>
</evidence>
<dbReference type="PANTHER" id="PTHR35394">
    <property type="entry name" value="DUF3176 DOMAIN-CONTAINING PROTEIN"/>
    <property type="match status" value="1"/>
</dbReference>
<feature type="compositionally biased region" description="Polar residues" evidence="1">
    <location>
        <begin position="20"/>
        <end position="38"/>
    </location>
</feature>
<feature type="transmembrane region" description="Helical" evidence="2">
    <location>
        <begin position="183"/>
        <end position="203"/>
    </location>
</feature>
<dbReference type="PANTHER" id="PTHR35394:SF5">
    <property type="entry name" value="DUF3176 DOMAIN-CONTAINING PROTEIN"/>
    <property type="match status" value="1"/>
</dbReference>
<proteinExistence type="predicted"/>
<dbReference type="Pfam" id="PF11374">
    <property type="entry name" value="DUF3176"/>
    <property type="match status" value="1"/>
</dbReference>
<keyword evidence="4" id="KW-1185">Reference proteome</keyword>
<comment type="caution">
    <text evidence="3">The sequence shown here is derived from an EMBL/GenBank/DDBJ whole genome shotgun (WGS) entry which is preliminary data.</text>
</comment>
<evidence type="ECO:0000313" key="3">
    <source>
        <dbReference type="EMBL" id="KPI37055.1"/>
    </source>
</evidence>